<gene>
    <name evidence="1" type="ORF">SAMN02194393_00518</name>
</gene>
<reference evidence="1 2" key="1">
    <citation type="submission" date="2017-02" db="EMBL/GenBank/DDBJ databases">
        <authorList>
            <person name="Peterson S.W."/>
        </authorList>
    </citation>
    <scope>NUCLEOTIDE SEQUENCE [LARGE SCALE GENOMIC DNA]</scope>
    <source>
        <strain evidence="1 2">M1</strain>
    </source>
</reference>
<accession>A0A1T5ILF0</accession>
<dbReference type="RefSeq" id="WP_079489110.1">
    <property type="nucleotide sequence ID" value="NZ_FUZT01000001.1"/>
</dbReference>
<dbReference type="STRING" id="36842.SAMN02194393_00518"/>
<proteinExistence type="predicted"/>
<evidence type="ECO:0000313" key="1">
    <source>
        <dbReference type="EMBL" id="SKC39996.1"/>
    </source>
</evidence>
<protein>
    <submittedName>
        <fullName evidence="1">Uncharacterized protein</fullName>
    </submittedName>
</protein>
<sequence>MNSYIHNDYSIKPYDFLGGSKHKNKDIKEEEEKKQIVVERDGKYSYTYMIDKEGRKILLRKIPVSQEEQQENLQNLIKPDSTNQCKQQMYMEGIHRRNLQEIMNIIKGNIG</sequence>
<keyword evidence="2" id="KW-1185">Reference proteome</keyword>
<name>A0A1T5ILF0_9FIRM</name>
<dbReference type="AlphaFoldDB" id="A0A1T5ILF0"/>
<dbReference type="Proteomes" id="UP000190285">
    <property type="component" value="Unassembled WGS sequence"/>
</dbReference>
<evidence type="ECO:0000313" key="2">
    <source>
        <dbReference type="Proteomes" id="UP000190285"/>
    </source>
</evidence>
<dbReference type="EMBL" id="FUZT01000001">
    <property type="protein sequence ID" value="SKC39996.1"/>
    <property type="molecule type" value="Genomic_DNA"/>
</dbReference>
<dbReference type="OrthoDB" id="1912835at2"/>
<organism evidence="1 2">
    <name type="scientific">Maledivibacter halophilus</name>
    <dbReference type="NCBI Taxonomy" id="36842"/>
    <lineage>
        <taxon>Bacteria</taxon>
        <taxon>Bacillati</taxon>
        <taxon>Bacillota</taxon>
        <taxon>Clostridia</taxon>
        <taxon>Peptostreptococcales</taxon>
        <taxon>Caminicellaceae</taxon>
        <taxon>Maledivibacter</taxon>
    </lineage>
</organism>